<dbReference type="AlphaFoldDB" id="A0A291LIR6"/>
<geneLocation type="mitochondrion" evidence="2"/>
<dbReference type="PANTHER" id="PTHR36181">
    <property type="entry name" value="INTRON-ENCODED ENDONUCLEASE AI3-RELATED"/>
    <property type="match status" value="1"/>
</dbReference>
<dbReference type="Pfam" id="PF00961">
    <property type="entry name" value="LAGLIDADG_1"/>
    <property type="match status" value="2"/>
</dbReference>
<reference evidence="2" key="1">
    <citation type="submission" date="2017-02" db="EMBL/GenBank/DDBJ databases">
        <title>Fungal Comparative Genomics of Melanconis species and Ophiognomonia clavigignenti-juglandacearum at Different Phylogenetic Distances.</title>
        <authorList>
            <person name="Demers J.E."/>
            <person name="Castlebury L.A."/>
        </authorList>
    </citation>
    <scope>NUCLEOTIDE SEQUENCE</scope>
    <source>
        <strain evidence="2">CBS 121083</strain>
    </source>
</reference>
<protein>
    <submittedName>
        <fullName evidence="2">LAGLIDADG endonuclease</fullName>
    </submittedName>
</protein>
<dbReference type="GO" id="GO:0005739">
    <property type="term" value="C:mitochondrion"/>
    <property type="evidence" value="ECO:0007669"/>
    <property type="project" value="UniProtKB-ARBA"/>
</dbReference>
<dbReference type="Gene3D" id="3.10.28.10">
    <property type="entry name" value="Homing endonucleases"/>
    <property type="match status" value="2"/>
</dbReference>
<evidence type="ECO:0000313" key="2">
    <source>
        <dbReference type="EMBL" id="ATI20424.1"/>
    </source>
</evidence>
<keyword evidence="2" id="KW-0496">Mitochondrion</keyword>
<dbReference type="SUPFAM" id="SSF55608">
    <property type="entry name" value="Homing endonucleases"/>
    <property type="match status" value="2"/>
</dbReference>
<sequence length="336" mass="38460">MSVSKVKGFQISPGWLAGFTQSDGCFTMTFEKTQTGLYLRPRPIYMLAQEYSEVDMFKSIFEYLGVGYTHKSKNNVVLEVKSLSGLRDVIFPIFDNHQLKFGKLKAYLIFKKIVNEMLNKNHLKLEGLLRIVYMSQLLNADTARRTDDSFNNLLKYLESKHGKLPTPDELNINSWMASITETLKLPTSALTLDFIAGLIDGDGSFNVGFQFKPYRRVKVNFTVIQESSCKELLNELVSYFSCGKVYDLPSASSRFQIEKVDLMLNNIFPILDKAIFNTRKGEKYEIAKKVCEIIKTEGYKSDEALREIVDLSYNSNNSGRSRKITKEEFLNKLQVN</sequence>
<dbReference type="InterPro" id="IPR004860">
    <property type="entry name" value="LAGLIDADG_dom"/>
</dbReference>
<dbReference type="InterPro" id="IPR051289">
    <property type="entry name" value="LAGLIDADG_Endonuclease"/>
</dbReference>
<keyword evidence="2" id="KW-0540">Nuclease</keyword>
<organism evidence="2">
    <name type="scientific">Juglanconis juglandina</name>
    <dbReference type="NCBI Taxonomy" id="1940567"/>
    <lineage>
        <taxon>Eukaryota</taxon>
        <taxon>Fungi</taxon>
        <taxon>Dikarya</taxon>
        <taxon>Ascomycota</taxon>
        <taxon>Pezizomycotina</taxon>
        <taxon>Sordariomycetes</taxon>
        <taxon>Sordariomycetidae</taxon>
        <taxon>Diaporthales</taxon>
        <taxon>Juglanconidaceae</taxon>
        <taxon>Juglanconis</taxon>
    </lineage>
</organism>
<name>A0A291LIR6_9PEZI</name>
<keyword evidence="2" id="KW-0378">Hydrolase</keyword>
<proteinExistence type="predicted"/>
<dbReference type="GO" id="GO:0004519">
    <property type="term" value="F:endonuclease activity"/>
    <property type="evidence" value="ECO:0007669"/>
    <property type="project" value="UniProtKB-KW"/>
</dbReference>
<feature type="domain" description="Homing endonuclease LAGLIDADG" evidence="1">
    <location>
        <begin position="195"/>
        <end position="291"/>
    </location>
</feature>
<dbReference type="EMBL" id="KY575057">
    <property type="protein sequence ID" value="ATI20424.1"/>
    <property type="molecule type" value="Genomic_DNA"/>
</dbReference>
<accession>A0A291LIR6</accession>
<keyword evidence="2" id="KW-0255">Endonuclease</keyword>
<dbReference type="PANTHER" id="PTHR36181:SF2">
    <property type="entry name" value="INTRON-ENCODED ENDONUCLEASE AI3-RELATED"/>
    <property type="match status" value="1"/>
</dbReference>
<dbReference type="InterPro" id="IPR027434">
    <property type="entry name" value="Homing_endonucl"/>
</dbReference>
<gene>
    <name evidence="2" type="primary">orf336</name>
</gene>
<evidence type="ECO:0000259" key="1">
    <source>
        <dbReference type="Pfam" id="PF00961"/>
    </source>
</evidence>
<feature type="domain" description="Homing endonuclease LAGLIDADG" evidence="1">
    <location>
        <begin position="16"/>
        <end position="114"/>
    </location>
</feature>